<sequence length="139" mass="15147">MTAAPKMIFVNLPVRDLAASTAFYEAIGCVKNEAFSNESAASMVWSETISFHLLTHDFYRTFTSQPIADAHKTSAALFCLSRNSRAEVDAIVEAAVRAGGQGDIREVQDLPFMYGRTFVDPDGAVFEPMWMDASAMPAG</sequence>
<dbReference type="RefSeq" id="WP_377370693.1">
    <property type="nucleotide sequence ID" value="NZ_JAOTJD010000029.1"/>
</dbReference>
<dbReference type="Gene3D" id="3.10.180.10">
    <property type="entry name" value="2,3-Dihydroxybiphenyl 1,2-Dioxygenase, domain 1"/>
    <property type="match status" value="1"/>
</dbReference>
<proteinExistence type="predicted"/>
<name>A0ABW6CSA9_9CAUL</name>
<dbReference type="PANTHER" id="PTHR36503">
    <property type="entry name" value="BLR2520 PROTEIN"/>
    <property type="match status" value="1"/>
</dbReference>
<dbReference type="PANTHER" id="PTHR36503:SF2">
    <property type="entry name" value="BLR2408 PROTEIN"/>
    <property type="match status" value="1"/>
</dbReference>
<dbReference type="EMBL" id="JAOTJD010000029">
    <property type="protein sequence ID" value="MFD3265218.1"/>
    <property type="molecule type" value="Genomic_DNA"/>
</dbReference>
<keyword evidence="1" id="KW-0456">Lyase</keyword>
<protein>
    <submittedName>
        <fullName evidence="1">Lactoylglutathione lyase</fullName>
    </submittedName>
</protein>
<comment type="caution">
    <text evidence="1">The sequence shown here is derived from an EMBL/GenBank/DDBJ whole genome shotgun (WGS) entry which is preliminary data.</text>
</comment>
<organism evidence="1 2">
    <name type="scientific">Phenylobacterium ferrooxidans</name>
    <dbReference type="NCBI Taxonomy" id="2982689"/>
    <lineage>
        <taxon>Bacteria</taxon>
        <taxon>Pseudomonadati</taxon>
        <taxon>Pseudomonadota</taxon>
        <taxon>Alphaproteobacteria</taxon>
        <taxon>Caulobacterales</taxon>
        <taxon>Caulobacteraceae</taxon>
        <taxon>Phenylobacterium</taxon>
    </lineage>
</organism>
<dbReference type="Proteomes" id="UP001598130">
    <property type="component" value="Unassembled WGS sequence"/>
</dbReference>
<dbReference type="SUPFAM" id="SSF54593">
    <property type="entry name" value="Glyoxalase/Bleomycin resistance protein/Dihydroxybiphenyl dioxygenase"/>
    <property type="match status" value="1"/>
</dbReference>
<keyword evidence="2" id="KW-1185">Reference proteome</keyword>
<evidence type="ECO:0000313" key="2">
    <source>
        <dbReference type="Proteomes" id="UP001598130"/>
    </source>
</evidence>
<reference evidence="1 2" key="1">
    <citation type="submission" date="2022-09" db="EMBL/GenBank/DDBJ databases">
        <title>New species of Phenylobacterium.</title>
        <authorList>
            <person name="Mieszkin S."/>
        </authorList>
    </citation>
    <scope>NUCLEOTIDE SEQUENCE [LARGE SCALE GENOMIC DNA]</scope>
    <source>
        <strain evidence="1 2">HK31-G</strain>
    </source>
</reference>
<evidence type="ECO:0000313" key="1">
    <source>
        <dbReference type="EMBL" id="MFD3265218.1"/>
    </source>
</evidence>
<dbReference type="InterPro" id="IPR029068">
    <property type="entry name" value="Glyas_Bleomycin-R_OHBP_Dase"/>
</dbReference>
<accession>A0ABW6CSA9</accession>
<gene>
    <name evidence="1" type="ORF">OCL97_14770</name>
</gene>
<dbReference type="GO" id="GO:0016829">
    <property type="term" value="F:lyase activity"/>
    <property type="evidence" value="ECO:0007669"/>
    <property type="project" value="UniProtKB-KW"/>
</dbReference>